<dbReference type="Gene3D" id="6.10.250.690">
    <property type="match status" value="1"/>
</dbReference>
<dbReference type="SMART" id="SM00448">
    <property type="entry name" value="REC"/>
    <property type="match status" value="1"/>
</dbReference>
<dbReference type="Gene3D" id="1.10.10.10">
    <property type="entry name" value="Winged helix-like DNA-binding domain superfamily/Winged helix DNA-binding domain"/>
    <property type="match status" value="1"/>
</dbReference>
<evidence type="ECO:0000256" key="4">
    <source>
        <dbReference type="ARBA" id="ARBA00023125"/>
    </source>
</evidence>
<dbReference type="GO" id="GO:0000976">
    <property type="term" value="F:transcription cis-regulatory region binding"/>
    <property type="evidence" value="ECO:0007669"/>
    <property type="project" value="TreeGrafter"/>
</dbReference>
<dbReference type="InterPro" id="IPR001789">
    <property type="entry name" value="Sig_transdc_resp-reg_receiver"/>
</dbReference>
<dbReference type="InterPro" id="IPR039420">
    <property type="entry name" value="WalR-like"/>
</dbReference>
<dbReference type="SMART" id="SM00862">
    <property type="entry name" value="Trans_reg_C"/>
    <property type="match status" value="1"/>
</dbReference>
<dbReference type="PROSITE" id="PS50110">
    <property type="entry name" value="RESPONSE_REGULATORY"/>
    <property type="match status" value="1"/>
</dbReference>
<keyword evidence="1" id="KW-0597">Phosphoprotein</keyword>
<dbReference type="PROSITE" id="PS51755">
    <property type="entry name" value="OMPR_PHOB"/>
    <property type="match status" value="1"/>
</dbReference>
<dbReference type="GO" id="GO:0005829">
    <property type="term" value="C:cytosol"/>
    <property type="evidence" value="ECO:0007669"/>
    <property type="project" value="TreeGrafter"/>
</dbReference>
<dbReference type="PANTHER" id="PTHR48111:SF1">
    <property type="entry name" value="TWO-COMPONENT RESPONSE REGULATOR ORR33"/>
    <property type="match status" value="1"/>
</dbReference>
<name>A0A0F9ACL9_9ZZZZ</name>
<sequence length="227" mass="25459">MKVLIIEKDRGTVEDISLAFQIRWPEARVVSTHLGEKGIEMVETESPDIAILELDLPDISGFEVLKGVRLFSNVPLVILTVRAEEADIIKGLEWGADDYVVKPFRQLELLARVNALMRRQSPPGEEPPLRCGPLYFDPSTRQLTNGEREVDLTRTEGEILHHLMKNAGHVATHSRLAEAVWGEDYPGIADSLKVHIRRLREKIEADPSRPQFILTRAGIGYSLAKPG</sequence>
<dbReference type="GO" id="GO:0032993">
    <property type="term" value="C:protein-DNA complex"/>
    <property type="evidence" value="ECO:0007669"/>
    <property type="project" value="TreeGrafter"/>
</dbReference>
<dbReference type="InterPro" id="IPR016032">
    <property type="entry name" value="Sig_transdc_resp-reg_C-effctor"/>
</dbReference>
<keyword evidence="4" id="KW-0238">DNA-binding</keyword>
<evidence type="ECO:0000256" key="1">
    <source>
        <dbReference type="ARBA" id="ARBA00022553"/>
    </source>
</evidence>
<accession>A0A0F9ACL9</accession>
<keyword evidence="3" id="KW-0805">Transcription regulation</keyword>
<comment type="caution">
    <text evidence="8">The sequence shown here is derived from an EMBL/GenBank/DDBJ whole genome shotgun (WGS) entry which is preliminary data.</text>
</comment>
<dbReference type="CDD" id="cd00383">
    <property type="entry name" value="trans_reg_C"/>
    <property type="match status" value="1"/>
</dbReference>
<evidence type="ECO:0008006" key="9">
    <source>
        <dbReference type="Google" id="ProtNLM"/>
    </source>
</evidence>
<dbReference type="InterPro" id="IPR036388">
    <property type="entry name" value="WH-like_DNA-bd_sf"/>
</dbReference>
<evidence type="ECO:0000259" key="7">
    <source>
        <dbReference type="PROSITE" id="PS51755"/>
    </source>
</evidence>
<evidence type="ECO:0000256" key="2">
    <source>
        <dbReference type="ARBA" id="ARBA00023012"/>
    </source>
</evidence>
<evidence type="ECO:0000256" key="5">
    <source>
        <dbReference type="ARBA" id="ARBA00023163"/>
    </source>
</evidence>
<dbReference type="EMBL" id="LAZR01043345">
    <property type="protein sequence ID" value="KKL07304.1"/>
    <property type="molecule type" value="Genomic_DNA"/>
</dbReference>
<keyword evidence="5" id="KW-0804">Transcription</keyword>
<dbReference type="GO" id="GO:0006355">
    <property type="term" value="P:regulation of DNA-templated transcription"/>
    <property type="evidence" value="ECO:0007669"/>
    <property type="project" value="InterPro"/>
</dbReference>
<dbReference type="PANTHER" id="PTHR48111">
    <property type="entry name" value="REGULATOR OF RPOS"/>
    <property type="match status" value="1"/>
</dbReference>
<gene>
    <name evidence="8" type="ORF">LCGC14_2587370</name>
</gene>
<organism evidence="8">
    <name type="scientific">marine sediment metagenome</name>
    <dbReference type="NCBI Taxonomy" id="412755"/>
    <lineage>
        <taxon>unclassified sequences</taxon>
        <taxon>metagenomes</taxon>
        <taxon>ecological metagenomes</taxon>
    </lineage>
</organism>
<dbReference type="Gene3D" id="3.40.50.2300">
    <property type="match status" value="1"/>
</dbReference>
<feature type="domain" description="Response regulatory" evidence="6">
    <location>
        <begin position="2"/>
        <end position="117"/>
    </location>
</feature>
<feature type="domain" description="OmpR/PhoB-type" evidence="7">
    <location>
        <begin position="126"/>
        <end position="225"/>
    </location>
</feature>
<dbReference type="GO" id="GO:0000156">
    <property type="term" value="F:phosphorelay response regulator activity"/>
    <property type="evidence" value="ECO:0007669"/>
    <property type="project" value="TreeGrafter"/>
</dbReference>
<dbReference type="SUPFAM" id="SSF46894">
    <property type="entry name" value="C-terminal effector domain of the bipartite response regulators"/>
    <property type="match status" value="1"/>
</dbReference>
<dbReference type="Pfam" id="PF00072">
    <property type="entry name" value="Response_reg"/>
    <property type="match status" value="1"/>
</dbReference>
<dbReference type="AlphaFoldDB" id="A0A0F9ACL9"/>
<proteinExistence type="predicted"/>
<evidence type="ECO:0000259" key="6">
    <source>
        <dbReference type="PROSITE" id="PS50110"/>
    </source>
</evidence>
<evidence type="ECO:0000313" key="8">
    <source>
        <dbReference type="EMBL" id="KKL07304.1"/>
    </source>
</evidence>
<dbReference type="InterPro" id="IPR001867">
    <property type="entry name" value="OmpR/PhoB-type_DNA-bd"/>
</dbReference>
<protein>
    <recommendedName>
        <fullName evidence="9">DNA-binding response regulator</fullName>
    </recommendedName>
</protein>
<dbReference type="InterPro" id="IPR011006">
    <property type="entry name" value="CheY-like_superfamily"/>
</dbReference>
<dbReference type="Pfam" id="PF00486">
    <property type="entry name" value="Trans_reg_C"/>
    <property type="match status" value="1"/>
</dbReference>
<keyword evidence="2" id="KW-0902">Two-component regulatory system</keyword>
<dbReference type="SUPFAM" id="SSF52172">
    <property type="entry name" value="CheY-like"/>
    <property type="match status" value="1"/>
</dbReference>
<evidence type="ECO:0000256" key="3">
    <source>
        <dbReference type="ARBA" id="ARBA00023015"/>
    </source>
</evidence>
<reference evidence="8" key="1">
    <citation type="journal article" date="2015" name="Nature">
        <title>Complex archaea that bridge the gap between prokaryotes and eukaryotes.</title>
        <authorList>
            <person name="Spang A."/>
            <person name="Saw J.H."/>
            <person name="Jorgensen S.L."/>
            <person name="Zaremba-Niedzwiedzka K."/>
            <person name="Martijn J."/>
            <person name="Lind A.E."/>
            <person name="van Eijk R."/>
            <person name="Schleper C."/>
            <person name="Guy L."/>
            <person name="Ettema T.J."/>
        </authorList>
    </citation>
    <scope>NUCLEOTIDE SEQUENCE</scope>
</reference>